<dbReference type="Pfam" id="PF19380">
    <property type="entry name" value="DUF5955"/>
    <property type="match status" value="1"/>
</dbReference>
<sequence length="102" mass="11106">MAVKHRRPADAERDPKAAELGRAVSRLRCELAAYPVELSDRTVADEELTALDSMVREGRAEVPELRRSLLLIASSLGSVSRLGPSVTAVRTAIDQFGDAPHR</sequence>
<reference evidence="1 2" key="1">
    <citation type="submission" date="2020-06" db="EMBL/GenBank/DDBJ databases">
        <title>Genome mining for natural products.</title>
        <authorList>
            <person name="Zhang B."/>
            <person name="Shi J."/>
            <person name="Ge H."/>
        </authorList>
    </citation>
    <scope>NUCLEOTIDE SEQUENCE [LARGE SCALE GENOMIC DNA]</scope>
    <source>
        <strain evidence="1 2">NA00687</strain>
    </source>
</reference>
<dbReference type="EMBL" id="CP054929">
    <property type="protein sequence ID" value="QKW53007.1"/>
    <property type="molecule type" value="Genomic_DNA"/>
</dbReference>
<dbReference type="InterPro" id="IPR045999">
    <property type="entry name" value="DUF5955"/>
</dbReference>
<dbReference type="Proteomes" id="UP000509303">
    <property type="component" value="Chromosome"/>
</dbReference>
<evidence type="ECO:0000313" key="2">
    <source>
        <dbReference type="Proteomes" id="UP000509303"/>
    </source>
</evidence>
<dbReference type="AlphaFoldDB" id="A0A7H8NEU5"/>
<protein>
    <submittedName>
        <fullName evidence="1">Uncharacterized protein</fullName>
    </submittedName>
</protein>
<name>A0A7H8NEU5_9ACTN</name>
<dbReference type="RefSeq" id="WP_176164717.1">
    <property type="nucleotide sequence ID" value="NZ_CP054929.1"/>
</dbReference>
<proteinExistence type="predicted"/>
<organism evidence="1 2">
    <name type="scientific">Streptomyces buecherae</name>
    <dbReference type="NCBI Taxonomy" id="2763006"/>
    <lineage>
        <taxon>Bacteria</taxon>
        <taxon>Bacillati</taxon>
        <taxon>Actinomycetota</taxon>
        <taxon>Actinomycetes</taxon>
        <taxon>Kitasatosporales</taxon>
        <taxon>Streptomycetaceae</taxon>
        <taxon>Streptomyces</taxon>
    </lineage>
</organism>
<gene>
    <name evidence="1" type="ORF">HUT08_29575</name>
</gene>
<keyword evidence="2" id="KW-1185">Reference proteome</keyword>
<evidence type="ECO:0000313" key="1">
    <source>
        <dbReference type="EMBL" id="QKW53007.1"/>
    </source>
</evidence>
<accession>A0A7H8NEU5</accession>